<accession>A0A409WN95</accession>
<evidence type="ECO:0000313" key="2">
    <source>
        <dbReference type="Proteomes" id="UP000283269"/>
    </source>
</evidence>
<sequence length="80" mass="8807">MHKVRVNVMVGRVDGGGPRVWGVTSIDLVCNTHTFYFLLLCASAAQHVRNAIDARTFELTPSPITSSAPRVLAFRLTNRP</sequence>
<dbReference type="Proteomes" id="UP000283269">
    <property type="component" value="Unassembled WGS sequence"/>
</dbReference>
<dbReference type="AlphaFoldDB" id="A0A409WN95"/>
<keyword evidence="2" id="KW-1185">Reference proteome</keyword>
<dbReference type="EMBL" id="NHYD01003355">
    <property type="protein sequence ID" value="PPQ79974.1"/>
    <property type="molecule type" value="Genomic_DNA"/>
</dbReference>
<reference evidence="1 2" key="1">
    <citation type="journal article" date="2018" name="Evol. Lett.">
        <title>Horizontal gene cluster transfer increased hallucinogenic mushroom diversity.</title>
        <authorList>
            <person name="Reynolds H.T."/>
            <person name="Vijayakumar V."/>
            <person name="Gluck-Thaler E."/>
            <person name="Korotkin H.B."/>
            <person name="Matheny P.B."/>
            <person name="Slot J.C."/>
        </authorList>
    </citation>
    <scope>NUCLEOTIDE SEQUENCE [LARGE SCALE GENOMIC DNA]</scope>
    <source>
        <strain evidence="1 2">2631</strain>
    </source>
</reference>
<comment type="caution">
    <text evidence="1">The sequence shown here is derived from an EMBL/GenBank/DDBJ whole genome shotgun (WGS) entry which is preliminary data.</text>
</comment>
<name>A0A409WN95_PSICY</name>
<protein>
    <submittedName>
        <fullName evidence="1">Uncharacterized protein</fullName>
    </submittedName>
</protein>
<proteinExistence type="predicted"/>
<dbReference type="InParanoid" id="A0A409WN95"/>
<organism evidence="1 2">
    <name type="scientific">Psilocybe cyanescens</name>
    <dbReference type="NCBI Taxonomy" id="93625"/>
    <lineage>
        <taxon>Eukaryota</taxon>
        <taxon>Fungi</taxon>
        <taxon>Dikarya</taxon>
        <taxon>Basidiomycota</taxon>
        <taxon>Agaricomycotina</taxon>
        <taxon>Agaricomycetes</taxon>
        <taxon>Agaricomycetidae</taxon>
        <taxon>Agaricales</taxon>
        <taxon>Agaricineae</taxon>
        <taxon>Strophariaceae</taxon>
        <taxon>Psilocybe</taxon>
    </lineage>
</organism>
<gene>
    <name evidence="1" type="ORF">CVT25_003005</name>
</gene>
<evidence type="ECO:0000313" key="1">
    <source>
        <dbReference type="EMBL" id="PPQ79974.1"/>
    </source>
</evidence>